<evidence type="ECO:0000256" key="1">
    <source>
        <dbReference type="SAM" id="SignalP"/>
    </source>
</evidence>
<dbReference type="Proteomes" id="UP001628179">
    <property type="component" value="Unassembled WGS sequence"/>
</dbReference>
<dbReference type="SUPFAM" id="SSF53474">
    <property type="entry name" value="alpha/beta-Hydrolases"/>
    <property type="match status" value="1"/>
</dbReference>
<keyword evidence="3" id="KW-1185">Reference proteome</keyword>
<evidence type="ECO:0000313" key="3">
    <source>
        <dbReference type="Proteomes" id="UP001628179"/>
    </source>
</evidence>
<protein>
    <submittedName>
        <fullName evidence="2">Uncharacterized protein</fullName>
    </submittedName>
</protein>
<keyword evidence="1" id="KW-0732">Signal</keyword>
<evidence type="ECO:0000313" key="2">
    <source>
        <dbReference type="EMBL" id="GAB1311905.1"/>
    </source>
</evidence>
<name>A0ABQ0G2E7_9PEZI</name>
<sequence>MKPISLSALVLCALLPLTHAASLQQITTPFGPNPRNLTFHLLVPDTLPPNQAILDVSSRETLTHDGGGVCLGILSIVLLGTYPDVFAAGVAFAGVPFGCYAPAGHDNAGVYGYWNAECATGEVVKTPAKWAALVDAAWPGFKGWRPKVQIFHGTRDKVRVFFVGTGRSWRVNNSPAGLDDKYEHEPVISIYNNLDHQGHHDICDGDLCSRCSANFVGTVRWEWVQRAQRLAP</sequence>
<proteinExistence type="predicted"/>
<comment type="caution">
    <text evidence="2">The sequence shown here is derived from an EMBL/GenBank/DDBJ whole genome shotgun (WGS) entry which is preliminary data.</text>
</comment>
<dbReference type="InterPro" id="IPR029058">
    <property type="entry name" value="AB_hydrolase_fold"/>
</dbReference>
<feature type="signal peptide" evidence="1">
    <location>
        <begin position="1"/>
        <end position="20"/>
    </location>
</feature>
<feature type="chain" id="PRO_5045549821" evidence="1">
    <location>
        <begin position="21"/>
        <end position="232"/>
    </location>
</feature>
<dbReference type="RefSeq" id="XP_070913638.1">
    <property type="nucleotide sequence ID" value="XM_071057537.1"/>
</dbReference>
<organism evidence="2 3">
    <name type="scientific">Madurella fahalii</name>
    <dbReference type="NCBI Taxonomy" id="1157608"/>
    <lineage>
        <taxon>Eukaryota</taxon>
        <taxon>Fungi</taxon>
        <taxon>Dikarya</taxon>
        <taxon>Ascomycota</taxon>
        <taxon>Pezizomycotina</taxon>
        <taxon>Sordariomycetes</taxon>
        <taxon>Sordariomycetidae</taxon>
        <taxon>Sordariales</taxon>
        <taxon>Sordariales incertae sedis</taxon>
        <taxon>Madurella</taxon>
    </lineage>
</organism>
<reference evidence="2 3" key="1">
    <citation type="submission" date="2024-09" db="EMBL/GenBank/DDBJ databases">
        <title>Itraconazole resistance in Madurella fahalii resulting from another homologue of gene encoding cytochrome P450 14-alpha sterol demethylase (CYP51).</title>
        <authorList>
            <person name="Yoshioka I."/>
            <person name="Fahal A.H."/>
            <person name="Kaneko S."/>
            <person name="Yaguchi T."/>
        </authorList>
    </citation>
    <scope>NUCLEOTIDE SEQUENCE [LARGE SCALE GENOMIC DNA]</scope>
    <source>
        <strain evidence="2 3">IFM 68171</strain>
    </source>
</reference>
<accession>A0ABQ0G2E7</accession>
<dbReference type="EMBL" id="BAAFSV010000001">
    <property type="protein sequence ID" value="GAB1311905.1"/>
    <property type="molecule type" value="Genomic_DNA"/>
</dbReference>
<dbReference type="Gene3D" id="3.40.50.1820">
    <property type="entry name" value="alpha/beta hydrolase"/>
    <property type="match status" value="1"/>
</dbReference>
<gene>
    <name evidence="2" type="ORF">MFIFM68171_02115</name>
</gene>
<dbReference type="GeneID" id="98172860"/>